<sequence>MARINPEFSDKLKKYGAFDLNACYNCGNCTAVCSLSDENNAFPRKMVRLSVLGLEEEIETSLEPWLCYYCGECSTTCPREADPGELMMSLRRWLTSKYDWTGLSGLLYKSLTTTSIAFITLAAAVIWFGVAEQFNLEKIIHFGHYFEIIAISAVFLLILLPNIIHMWWLTLVKPKFKVSFTAYFKTIAELFVHMFTQKRTLGCGDNQLRWFEHFILVIGYLTLLFTTVFLNWFETSSLIIIILGYVESTIIFVVTFDFVRRRIQQKTEISKHSHPSDWFFVIWLFLMGVTAFAVRLFVDINLIEKNIWLYLVHLTVLVQWALIIVPFGKWTHFLYRSFAMYFQKIQIKLLAAS</sequence>
<evidence type="ECO:0000313" key="8">
    <source>
        <dbReference type="EMBL" id="VAW22984.1"/>
    </source>
</evidence>
<dbReference type="SUPFAM" id="SSF46548">
    <property type="entry name" value="alpha-helical ferredoxin"/>
    <property type="match status" value="1"/>
</dbReference>
<dbReference type="Pfam" id="PF13183">
    <property type="entry name" value="Fer4_8"/>
    <property type="match status" value="1"/>
</dbReference>
<dbReference type="PANTHER" id="PTHR43255">
    <property type="entry name" value="IRON-SULFUR-BINDING OXIDOREDUCTASE FADF-RELATED-RELATED"/>
    <property type="match status" value="1"/>
</dbReference>
<feature type="transmembrane region" description="Helical" evidence="6">
    <location>
        <begin position="214"/>
        <end position="233"/>
    </location>
</feature>
<feature type="transmembrane region" description="Helical" evidence="6">
    <location>
        <begin position="106"/>
        <end position="128"/>
    </location>
</feature>
<dbReference type="InterPro" id="IPR036197">
    <property type="entry name" value="NarG-like_sf"/>
</dbReference>
<keyword evidence="6" id="KW-0472">Membrane</keyword>
<dbReference type="InterPro" id="IPR009051">
    <property type="entry name" value="Helical_ferredxn"/>
</dbReference>
<accession>A0A3B0USB8</accession>
<dbReference type="GO" id="GO:0046872">
    <property type="term" value="F:metal ion binding"/>
    <property type="evidence" value="ECO:0007669"/>
    <property type="project" value="UniProtKB-KW"/>
</dbReference>
<dbReference type="InterPro" id="IPR017896">
    <property type="entry name" value="4Fe4S_Fe-S-bd"/>
</dbReference>
<feature type="domain" description="4Fe-4S ferredoxin-type" evidence="7">
    <location>
        <begin position="58"/>
        <end position="81"/>
    </location>
</feature>
<name>A0A3B0USB8_9ZZZZ</name>
<keyword evidence="6" id="KW-1133">Transmembrane helix</keyword>
<gene>
    <name evidence="8" type="ORF">MNBD_BACTEROID01-2381</name>
</gene>
<dbReference type="EMBL" id="UOEP01000182">
    <property type="protein sequence ID" value="VAW22984.1"/>
    <property type="molecule type" value="Genomic_DNA"/>
</dbReference>
<dbReference type="InterPro" id="IPR017900">
    <property type="entry name" value="4Fe4S_Fe_S_CS"/>
</dbReference>
<organism evidence="8">
    <name type="scientific">hydrothermal vent metagenome</name>
    <dbReference type="NCBI Taxonomy" id="652676"/>
    <lineage>
        <taxon>unclassified sequences</taxon>
        <taxon>metagenomes</taxon>
        <taxon>ecological metagenomes</taxon>
    </lineage>
</organism>
<dbReference type="AlphaFoldDB" id="A0A3B0USB8"/>
<dbReference type="InterPro" id="IPR051460">
    <property type="entry name" value="HdrC_iron-sulfur_subunit"/>
</dbReference>
<feature type="transmembrane region" description="Helical" evidence="6">
    <location>
        <begin position="148"/>
        <end position="169"/>
    </location>
</feature>
<reference evidence="8" key="1">
    <citation type="submission" date="2018-06" db="EMBL/GenBank/DDBJ databases">
        <authorList>
            <person name="Zhirakovskaya E."/>
        </authorList>
    </citation>
    <scope>NUCLEOTIDE SEQUENCE</scope>
</reference>
<keyword evidence="5" id="KW-0411">Iron-sulfur</keyword>
<evidence type="ECO:0000256" key="5">
    <source>
        <dbReference type="ARBA" id="ARBA00023014"/>
    </source>
</evidence>
<dbReference type="Gene3D" id="1.10.1060.10">
    <property type="entry name" value="Alpha-helical ferredoxin"/>
    <property type="match status" value="1"/>
</dbReference>
<evidence type="ECO:0000256" key="1">
    <source>
        <dbReference type="ARBA" id="ARBA00022485"/>
    </source>
</evidence>
<dbReference type="GO" id="GO:0005886">
    <property type="term" value="C:plasma membrane"/>
    <property type="evidence" value="ECO:0007669"/>
    <property type="project" value="TreeGrafter"/>
</dbReference>
<evidence type="ECO:0000259" key="7">
    <source>
        <dbReference type="PROSITE" id="PS51379"/>
    </source>
</evidence>
<keyword evidence="1" id="KW-0004">4Fe-4S</keyword>
<feature type="transmembrane region" description="Helical" evidence="6">
    <location>
        <begin position="279"/>
        <end position="298"/>
    </location>
</feature>
<feature type="transmembrane region" description="Helical" evidence="6">
    <location>
        <begin position="310"/>
        <end position="328"/>
    </location>
</feature>
<keyword evidence="6" id="KW-0812">Transmembrane</keyword>
<dbReference type="GO" id="GO:0051539">
    <property type="term" value="F:4 iron, 4 sulfur cluster binding"/>
    <property type="evidence" value="ECO:0007669"/>
    <property type="project" value="UniProtKB-KW"/>
</dbReference>
<protein>
    <recommendedName>
        <fullName evidence="7">4Fe-4S ferredoxin-type domain-containing protein</fullName>
    </recommendedName>
</protein>
<proteinExistence type="predicted"/>
<evidence type="ECO:0000256" key="6">
    <source>
        <dbReference type="SAM" id="Phobius"/>
    </source>
</evidence>
<keyword evidence="2" id="KW-0479">Metal-binding</keyword>
<evidence type="ECO:0000256" key="2">
    <source>
        <dbReference type="ARBA" id="ARBA00022723"/>
    </source>
</evidence>
<dbReference type="GO" id="GO:0016491">
    <property type="term" value="F:oxidoreductase activity"/>
    <property type="evidence" value="ECO:0007669"/>
    <property type="project" value="UniProtKB-KW"/>
</dbReference>
<evidence type="ECO:0000256" key="3">
    <source>
        <dbReference type="ARBA" id="ARBA00023002"/>
    </source>
</evidence>
<keyword evidence="3" id="KW-0560">Oxidoreductase</keyword>
<dbReference type="PROSITE" id="PS51379">
    <property type="entry name" value="4FE4S_FER_2"/>
    <property type="match status" value="1"/>
</dbReference>
<dbReference type="PROSITE" id="PS00198">
    <property type="entry name" value="4FE4S_FER_1"/>
    <property type="match status" value="1"/>
</dbReference>
<evidence type="ECO:0000256" key="4">
    <source>
        <dbReference type="ARBA" id="ARBA00023004"/>
    </source>
</evidence>
<dbReference type="SUPFAM" id="SSF103501">
    <property type="entry name" value="Respiratory nitrate reductase 1 gamma chain"/>
    <property type="match status" value="1"/>
</dbReference>
<keyword evidence="4" id="KW-0408">Iron</keyword>
<feature type="transmembrane region" description="Helical" evidence="6">
    <location>
        <begin position="239"/>
        <end position="259"/>
    </location>
</feature>
<dbReference type="PANTHER" id="PTHR43255:SF1">
    <property type="entry name" value="IRON-SULFUR-BINDING OXIDOREDUCTASE FADF-RELATED"/>
    <property type="match status" value="1"/>
</dbReference>